<feature type="domain" description="N-acetyltransferase" evidence="3">
    <location>
        <begin position="163"/>
        <end position="307"/>
    </location>
</feature>
<evidence type="ECO:0000313" key="4">
    <source>
        <dbReference type="EMBL" id="SON56247.1"/>
    </source>
</evidence>
<accession>A0A2C9D7G6</accession>
<dbReference type="KEGG" id="hdi:HDIA_2706"/>
<dbReference type="PROSITE" id="PS50995">
    <property type="entry name" value="HTH_MARR_2"/>
    <property type="match status" value="1"/>
</dbReference>
<evidence type="ECO:0000313" key="5">
    <source>
        <dbReference type="Proteomes" id="UP000223606"/>
    </source>
</evidence>
<dbReference type="InterPro" id="IPR036388">
    <property type="entry name" value="WH-like_DNA-bd_sf"/>
</dbReference>
<dbReference type="EMBL" id="LT960614">
    <property type="protein sequence ID" value="SON56247.1"/>
    <property type="molecule type" value="Genomic_DNA"/>
</dbReference>
<dbReference type="PROSITE" id="PS51186">
    <property type="entry name" value="GNAT"/>
    <property type="match status" value="1"/>
</dbReference>
<organism evidence="4 5">
    <name type="scientific">Hartmannibacter diazotrophicus</name>
    <dbReference type="NCBI Taxonomy" id="1482074"/>
    <lineage>
        <taxon>Bacteria</taxon>
        <taxon>Pseudomonadati</taxon>
        <taxon>Pseudomonadota</taxon>
        <taxon>Alphaproteobacteria</taxon>
        <taxon>Hyphomicrobiales</taxon>
        <taxon>Pleomorphomonadaceae</taxon>
        <taxon>Hartmannibacter</taxon>
    </lineage>
</organism>
<sequence>MQPDLAAAVETVRAFNRAYTRQIDVIGDHHLGSPYNLAEARIIYELANREHLTATDLSGDLGLDPGYLSRTIKSLEKRGILARTASPSDARRRELALTPAGQKVADDLRDQSREKTAGLLQALPRDDRTMAVATMARLTRHFAESAPAPILLRPHRIGDLGWILERQARFYHEELGWDSRFETLVARIIADFAEAFDPACEIALIAEQNGLNAGSVMVVRGDDPGTAKLRLLYVEPFARGQGLGRQLVDAAIRFSREHGYQRLTLWTNDPLTTARGLYERAGFTLVEESEHSDFGPAMKGQYWHLPL</sequence>
<dbReference type="InterPro" id="IPR000182">
    <property type="entry name" value="GNAT_dom"/>
</dbReference>
<dbReference type="SUPFAM" id="SSF55729">
    <property type="entry name" value="Acyl-CoA N-acyltransferases (Nat)"/>
    <property type="match status" value="1"/>
</dbReference>
<dbReference type="CDD" id="cd04301">
    <property type="entry name" value="NAT_SF"/>
    <property type="match status" value="1"/>
</dbReference>
<keyword evidence="5" id="KW-1185">Reference proteome</keyword>
<evidence type="ECO:0000259" key="3">
    <source>
        <dbReference type="PROSITE" id="PS51186"/>
    </source>
</evidence>
<dbReference type="SUPFAM" id="SSF46785">
    <property type="entry name" value="Winged helix' DNA-binding domain"/>
    <property type="match status" value="1"/>
</dbReference>
<dbReference type="Proteomes" id="UP000223606">
    <property type="component" value="Chromosome 1"/>
</dbReference>
<dbReference type="GO" id="GO:0003700">
    <property type="term" value="F:DNA-binding transcription factor activity"/>
    <property type="evidence" value="ECO:0007669"/>
    <property type="project" value="InterPro"/>
</dbReference>
<gene>
    <name evidence="4" type="ORF">HDIA_2706</name>
</gene>
<name>A0A2C9D7G6_9HYPH</name>
<dbReference type="InterPro" id="IPR016181">
    <property type="entry name" value="Acyl_CoA_acyltransferase"/>
</dbReference>
<dbReference type="RefSeq" id="WP_099556653.1">
    <property type="nucleotide sequence ID" value="NZ_LT960614.1"/>
</dbReference>
<evidence type="ECO:0000256" key="1">
    <source>
        <dbReference type="ARBA" id="ARBA00022679"/>
    </source>
</evidence>
<dbReference type="CDD" id="cd00090">
    <property type="entry name" value="HTH_ARSR"/>
    <property type="match status" value="1"/>
</dbReference>
<dbReference type="InterPro" id="IPR000835">
    <property type="entry name" value="HTH_MarR-typ"/>
</dbReference>
<dbReference type="SMART" id="SM00347">
    <property type="entry name" value="HTH_MARR"/>
    <property type="match status" value="1"/>
</dbReference>
<dbReference type="OrthoDB" id="273614at2"/>
<dbReference type="AlphaFoldDB" id="A0A2C9D7G6"/>
<dbReference type="PANTHER" id="PTHR13947:SF37">
    <property type="entry name" value="LD18367P"/>
    <property type="match status" value="1"/>
</dbReference>
<reference evidence="5" key="1">
    <citation type="submission" date="2017-09" db="EMBL/GenBank/DDBJ databases">
        <title>Genome sequence of Nannocystis excedens DSM 71.</title>
        <authorList>
            <person name="Blom J."/>
        </authorList>
    </citation>
    <scope>NUCLEOTIDE SEQUENCE [LARGE SCALE GENOMIC DNA]</scope>
    <source>
        <strain evidence="5">type strain: E19</strain>
    </source>
</reference>
<dbReference type="Pfam" id="PF00583">
    <property type="entry name" value="Acetyltransf_1"/>
    <property type="match status" value="1"/>
</dbReference>
<protein>
    <submittedName>
        <fullName evidence="4">Putative acetyltransferase</fullName>
    </submittedName>
</protein>
<dbReference type="InterPro" id="IPR011991">
    <property type="entry name" value="ArsR-like_HTH"/>
</dbReference>
<dbReference type="InterPro" id="IPR050769">
    <property type="entry name" value="NAT_camello-type"/>
</dbReference>
<dbReference type="PANTHER" id="PTHR13947">
    <property type="entry name" value="GNAT FAMILY N-ACETYLTRANSFERASE"/>
    <property type="match status" value="1"/>
</dbReference>
<proteinExistence type="predicted"/>
<dbReference type="Gene3D" id="1.10.10.10">
    <property type="entry name" value="Winged helix-like DNA-binding domain superfamily/Winged helix DNA-binding domain"/>
    <property type="match status" value="1"/>
</dbReference>
<evidence type="ECO:0000259" key="2">
    <source>
        <dbReference type="PROSITE" id="PS50995"/>
    </source>
</evidence>
<feature type="domain" description="HTH marR-type" evidence="2">
    <location>
        <begin position="1"/>
        <end position="140"/>
    </location>
</feature>
<dbReference type="InterPro" id="IPR036390">
    <property type="entry name" value="WH_DNA-bd_sf"/>
</dbReference>
<dbReference type="GO" id="GO:0008080">
    <property type="term" value="F:N-acetyltransferase activity"/>
    <property type="evidence" value="ECO:0007669"/>
    <property type="project" value="InterPro"/>
</dbReference>
<dbReference type="Pfam" id="PF01047">
    <property type="entry name" value="MarR"/>
    <property type="match status" value="1"/>
</dbReference>
<keyword evidence="1 4" id="KW-0808">Transferase</keyword>
<dbReference type="Gene3D" id="3.40.630.30">
    <property type="match status" value="1"/>
</dbReference>